<proteinExistence type="predicted"/>
<evidence type="ECO:0000256" key="1">
    <source>
        <dbReference type="SAM" id="SignalP"/>
    </source>
</evidence>
<evidence type="ECO:0000313" key="2">
    <source>
        <dbReference type="EMBL" id="MCN9243696.1"/>
    </source>
</evidence>
<feature type="chain" id="PRO_5045720383" evidence="1">
    <location>
        <begin position="28"/>
        <end position="101"/>
    </location>
</feature>
<dbReference type="RefSeq" id="WP_252427302.1">
    <property type="nucleotide sequence ID" value="NZ_JAMWMR010000024.1"/>
</dbReference>
<evidence type="ECO:0000313" key="3">
    <source>
        <dbReference type="Proteomes" id="UP001523219"/>
    </source>
</evidence>
<reference evidence="2 3" key="1">
    <citation type="submission" date="2022-05" db="EMBL/GenBank/DDBJ databases">
        <title>Streptomyces sp. nov. RY43-2 isolated from soil of a peat swamp forest.</title>
        <authorList>
            <person name="Kanchanasin P."/>
            <person name="Tanasupawat S."/>
            <person name="Phongsopitanun W."/>
        </authorList>
    </citation>
    <scope>NUCLEOTIDE SEQUENCE [LARGE SCALE GENOMIC DNA]</scope>
    <source>
        <strain evidence="2 3">RY43-2</strain>
    </source>
</reference>
<accession>A0ABT0ZJF6</accession>
<dbReference type="Proteomes" id="UP001523219">
    <property type="component" value="Unassembled WGS sequence"/>
</dbReference>
<dbReference type="EMBL" id="JAMWMR010000024">
    <property type="protein sequence ID" value="MCN9243696.1"/>
    <property type="molecule type" value="Genomic_DNA"/>
</dbReference>
<name>A0ABT0ZJF6_9ACTN</name>
<protein>
    <submittedName>
        <fullName evidence="2">Uncharacterized protein</fullName>
    </submittedName>
</protein>
<sequence length="101" mass="10021">MSTSRRIQAFLACTAVLAATVTTAAHAATATTPATATHAASGVVWGRPATTTVGTVSLPSSAALTAAAPAGSRQMSAGCNWWALPISTSMMGSIQARVMTA</sequence>
<gene>
    <name evidence="2" type="ORF">NGF19_23395</name>
</gene>
<feature type="signal peptide" evidence="1">
    <location>
        <begin position="1"/>
        <end position="27"/>
    </location>
</feature>
<organism evidence="2 3">
    <name type="scientific">Streptomyces macrolidinus</name>
    <dbReference type="NCBI Taxonomy" id="2952607"/>
    <lineage>
        <taxon>Bacteria</taxon>
        <taxon>Bacillati</taxon>
        <taxon>Actinomycetota</taxon>
        <taxon>Actinomycetes</taxon>
        <taxon>Kitasatosporales</taxon>
        <taxon>Streptomycetaceae</taxon>
        <taxon>Streptomyces</taxon>
    </lineage>
</organism>
<keyword evidence="1" id="KW-0732">Signal</keyword>
<comment type="caution">
    <text evidence="2">The sequence shown here is derived from an EMBL/GenBank/DDBJ whole genome shotgun (WGS) entry which is preliminary data.</text>
</comment>
<keyword evidence="3" id="KW-1185">Reference proteome</keyword>